<organism evidence="1 2">
    <name type="scientific">Nonomuraea angiospora</name>
    <dbReference type="NCBI Taxonomy" id="46172"/>
    <lineage>
        <taxon>Bacteria</taxon>
        <taxon>Bacillati</taxon>
        <taxon>Actinomycetota</taxon>
        <taxon>Actinomycetes</taxon>
        <taxon>Streptosporangiales</taxon>
        <taxon>Streptosporangiaceae</taxon>
        <taxon>Nonomuraea</taxon>
    </lineage>
</organism>
<keyword evidence="2" id="KW-1185">Reference proteome</keyword>
<sequence>MPNHHPPVTPLALQPARVFLEPTLTRDGTLDGAWWPHSTDLQRELPALIRILQDRLGPILRVRLDTAAWDGIPAHLFVDGRFLRVSGLPAVPNTIRVIRGNQDGFLLLVIPPDTTGPIAAAAMRTAARTGNTLSANEILAHCHSAAHGGIPSTRMRRYRDSDADAVLALIDADRLPGQPACTPDKLGQAVSGLSQRDPALWADLEHSRTDVLVDQDDRVIGAVSCAVHHNDSTGQILWLHGREILDVVEALVSHALRELGGRDIIHAFTAALGLGLAALPTGRRPVTTKVLERAGFAGRNSWRYLHRTTPRDLDAMACSLVEVVCSKAPPGWWLKARNDDCSAQLVAQEPTDGLGVLWWFGADAGHADETLERALLQEADGLLRKHGASEITLYAAGDPEPAWAPFDAGFTEIDHLVSYTRRTSPLAARPVARRSADQGP</sequence>
<comment type="caution">
    <text evidence="1">The sequence shown here is derived from an EMBL/GenBank/DDBJ whole genome shotgun (WGS) entry which is preliminary data.</text>
</comment>
<name>A0ABR9M6R7_9ACTN</name>
<dbReference type="EMBL" id="JADBEK010000001">
    <property type="protein sequence ID" value="MBE1588295.1"/>
    <property type="molecule type" value="Genomic_DNA"/>
</dbReference>
<dbReference type="RefSeq" id="WP_192788536.1">
    <property type="nucleotide sequence ID" value="NZ_JADBEK010000001.1"/>
</dbReference>
<dbReference type="InterPro" id="IPR046036">
    <property type="entry name" value="DUF5994"/>
</dbReference>
<dbReference type="Proteomes" id="UP000633509">
    <property type="component" value="Unassembled WGS sequence"/>
</dbReference>
<reference evidence="1 2" key="1">
    <citation type="submission" date="2020-10" db="EMBL/GenBank/DDBJ databases">
        <title>Sequencing the genomes of 1000 actinobacteria strains.</title>
        <authorList>
            <person name="Klenk H.-P."/>
        </authorList>
    </citation>
    <scope>NUCLEOTIDE SEQUENCE [LARGE SCALE GENOMIC DNA]</scope>
    <source>
        <strain evidence="1 2">DSM 43173</strain>
    </source>
</reference>
<evidence type="ECO:0000313" key="1">
    <source>
        <dbReference type="EMBL" id="MBE1588295.1"/>
    </source>
</evidence>
<proteinExistence type="predicted"/>
<dbReference type="Pfam" id="PF19457">
    <property type="entry name" value="DUF5994"/>
    <property type="match status" value="1"/>
</dbReference>
<evidence type="ECO:0008006" key="3">
    <source>
        <dbReference type="Google" id="ProtNLM"/>
    </source>
</evidence>
<protein>
    <recommendedName>
        <fullName evidence="3">N-acetyltransferase domain-containing protein</fullName>
    </recommendedName>
</protein>
<gene>
    <name evidence="1" type="ORF">H4W80_006553</name>
</gene>
<accession>A0ABR9M6R7</accession>
<evidence type="ECO:0000313" key="2">
    <source>
        <dbReference type="Proteomes" id="UP000633509"/>
    </source>
</evidence>